<gene>
    <name evidence="3" type="ORF">SAMN04488087_1601</name>
</gene>
<feature type="domain" description="DUF4159" evidence="2">
    <location>
        <begin position="27"/>
        <end position="218"/>
    </location>
</feature>
<evidence type="ECO:0000259" key="2">
    <source>
        <dbReference type="Pfam" id="PF13709"/>
    </source>
</evidence>
<dbReference type="AlphaFoldDB" id="A0A1M6TZP6"/>
<keyword evidence="1" id="KW-0732">Signal</keyword>
<organism evidence="3 4">
    <name type="scientific">Rhodothermus profundi</name>
    <dbReference type="NCBI Taxonomy" id="633813"/>
    <lineage>
        <taxon>Bacteria</taxon>
        <taxon>Pseudomonadati</taxon>
        <taxon>Rhodothermota</taxon>
        <taxon>Rhodothermia</taxon>
        <taxon>Rhodothermales</taxon>
        <taxon>Rhodothermaceae</taxon>
        <taxon>Rhodothermus</taxon>
    </lineage>
</organism>
<dbReference type="InterPro" id="IPR025297">
    <property type="entry name" value="DUF4159"/>
</dbReference>
<proteinExistence type="predicted"/>
<evidence type="ECO:0000256" key="1">
    <source>
        <dbReference type="SAM" id="SignalP"/>
    </source>
</evidence>
<dbReference type="Pfam" id="PF13709">
    <property type="entry name" value="DUF4159"/>
    <property type="match status" value="1"/>
</dbReference>
<evidence type="ECO:0000313" key="4">
    <source>
        <dbReference type="Proteomes" id="UP000185812"/>
    </source>
</evidence>
<feature type="chain" id="PRO_5012748455" description="DUF4159 domain-containing protein" evidence="1">
    <location>
        <begin position="21"/>
        <end position="225"/>
    </location>
</feature>
<dbReference type="Gene3D" id="3.40.50.12140">
    <property type="entry name" value="Domain of unknown function DUF4159"/>
    <property type="match status" value="1"/>
</dbReference>
<protein>
    <recommendedName>
        <fullName evidence="2">DUF4159 domain-containing protein</fullName>
    </recommendedName>
</protein>
<keyword evidence="4" id="KW-1185">Reference proteome</keyword>
<dbReference type="Proteomes" id="UP000185812">
    <property type="component" value="Unassembled WGS sequence"/>
</dbReference>
<dbReference type="RefSeq" id="WP_072715440.1">
    <property type="nucleotide sequence ID" value="NZ_FRAU01000004.1"/>
</dbReference>
<name>A0A1M6TZP6_9BACT</name>
<evidence type="ECO:0000313" key="3">
    <source>
        <dbReference type="EMBL" id="SHK62370.1"/>
    </source>
</evidence>
<dbReference type="STRING" id="633813.SAMN04488087_1601"/>
<reference evidence="4" key="1">
    <citation type="submission" date="2016-11" db="EMBL/GenBank/DDBJ databases">
        <authorList>
            <person name="Varghese N."/>
            <person name="Submissions S."/>
        </authorList>
    </citation>
    <scope>NUCLEOTIDE SEQUENCE [LARGE SCALE GENOMIC DNA]</scope>
    <source>
        <strain evidence="4">DSM 22212</strain>
    </source>
</reference>
<accession>A0A1M6TZP6</accession>
<dbReference type="EMBL" id="FRAU01000004">
    <property type="protein sequence ID" value="SHK62370.1"/>
    <property type="molecule type" value="Genomic_DNA"/>
</dbReference>
<feature type="signal peptide" evidence="1">
    <location>
        <begin position="1"/>
        <end position="20"/>
    </location>
</feature>
<sequence>MKHVLLTLGLMLGLPLTLRAQEDYTFRIAAVKYGGGGDWYQAISPLPNLLRYVREHTNIDVAPQADVVELSSDRIFSYPFLFLTGHGNIVLTEDEARRLRRYLENGGFLYIDDDYGLDPYIRREMKKVFPEQEFVELPFSHPIYHIHFNFPNGLPKIHEHDGKPPQGFGLFHNGQLVVFYTYETNISDGWEAPSVHGDPPEKREAALRMGTNILVYALTRLKPPT</sequence>
<dbReference type="OrthoDB" id="9804083at2"/>